<feature type="signal peptide" evidence="1">
    <location>
        <begin position="1"/>
        <end position="29"/>
    </location>
</feature>
<keyword evidence="4" id="KW-1185">Reference proteome</keyword>
<evidence type="ECO:0000256" key="1">
    <source>
        <dbReference type="SAM" id="SignalP"/>
    </source>
</evidence>
<organism evidence="3 4">
    <name type="scientific">Physcomitrium patens</name>
    <name type="common">Spreading-leaved earth moss</name>
    <name type="synonym">Physcomitrella patens</name>
    <dbReference type="NCBI Taxonomy" id="3218"/>
    <lineage>
        <taxon>Eukaryota</taxon>
        <taxon>Viridiplantae</taxon>
        <taxon>Streptophyta</taxon>
        <taxon>Embryophyta</taxon>
        <taxon>Bryophyta</taxon>
        <taxon>Bryophytina</taxon>
        <taxon>Bryopsida</taxon>
        <taxon>Funariidae</taxon>
        <taxon>Funariales</taxon>
        <taxon>Funariaceae</taxon>
        <taxon>Physcomitrium</taxon>
    </lineage>
</organism>
<keyword evidence="1" id="KW-0732">Signal</keyword>
<dbReference type="InterPro" id="IPR036312">
    <property type="entry name" value="Bifun_inhib/LTP/seed_sf"/>
</dbReference>
<dbReference type="AlphaFoldDB" id="A0A7I3YVY8"/>
<evidence type="ECO:0000313" key="4">
    <source>
        <dbReference type="Proteomes" id="UP000006727"/>
    </source>
</evidence>
<feature type="chain" id="PRO_5029783684" description="Bifunctional inhibitor/plant lipid transfer protein/seed storage helical domain-containing protein" evidence="1">
    <location>
        <begin position="30"/>
        <end position="131"/>
    </location>
</feature>
<reference evidence="3 4" key="1">
    <citation type="journal article" date="2008" name="Science">
        <title>The Physcomitrella genome reveals evolutionary insights into the conquest of land by plants.</title>
        <authorList>
            <person name="Rensing S."/>
            <person name="Lang D."/>
            <person name="Zimmer A."/>
            <person name="Terry A."/>
            <person name="Salamov A."/>
            <person name="Shapiro H."/>
            <person name="Nishiyama T."/>
            <person name="Perroud P.-F."/>
            <person name="Lindquist E."/>
            <person name="Kamisugi Y."/>
            <person name="Tanahashi T."/>
            <person name="Sakakibara K."/>
            <person name="Fujita T."/>
            <person name="Oishi K."/>
            <person name="Shin-I T."/>
            <person name="Kuroki Y."/>
            <person name="Toyoda A."/>
            <person name="Suzuki Y."/>
            <person name="Hashimoto A."/>
            <person name="Yamaguchi K."/>
            <person name="Sugano A."/>
            <person name="Kohara Y."/>
            <person name="Fujiyama A."/>
            <person name="Anterola A."/>
            <person name="Aoki S."/>
            <person name="Ashton N."/>
            <person name="Barbazuk W.B."/>
            <person name="Barker E."/>
            <person name="Bennetzen J."/>
            <person name="Bezanilla M."/>
            <person name="Blankenship R."/>
            <person name="Cho S.H."/>
            <person name="Dutcher S."/>
            <person name="Estelle M."/>
            <person name="Fawcett J.A."/>
            <person name="Gundlach H."/>
            <person name="Hanada K."/>
            <person name="Heyl A."/>
            <person name="Hicks K.A."/>
            <person name="Hugh J."/>
            <person name="Lohr M."/>
            <person name="Mayer K."/>
            <person name="Melkozernov A."/>
            <person name="Murata T."/>
            <person name="Nelson D."/>
            <person name="Pils B."/>
            <person name="Prigge M."/>
            <person name="Reiss B."/>
            <person name="Renner T."/>
            <person name="Rombauts S."/>
            <person name="Rushton P."/>
            <person name="Sanderfoot A."/>
            <person name="Schween G."/>
            <person name="Shiu S.-H."/>
            <person name="Stueber K."/>
            <person name="Theodoulou F.L."/>
            <person name="Tu H."/>
            <person name="Van de Peer Y."/>
            <person name="Verrier P.J."/>
            <person name="Waters E."/>
            <person name="Wood A."/>
            <person name="Yang L."/>
            <person name="Cove D."/>
            <person name="Cuming A."/>
            <person name="Hasebe M."/>
            <person name="Lucas S."/>
            <person name="Mishler D.B."/>
            <person name="Reski R."/>
            <person name="Grigoriev I."/>
            <person name="Quatrano R.S."/>
            <person name="Boore J.L."/>
        </authorList>
    </citation>
    <scope>NUCLEOTIDE SEQUENCE [LARGE SCALE GENOMIC DNA]</scope>
    <source>
        <strain evidence="3 4">cv. Gransden 2004</strain>
    </source>
</reference>
<dbReference type="EnsemblPlants" id="Pp3c22_13039V3.2">
    <property type="protein sequence ID" value="PAC:32902965.CDS.1"/>
    <property type="gene ID" value="Pp3c22_13039"/>
</dbReference>
<evidence type="ECO:0000313" key="3">
    <source>
        <dbReference type="EnsemblPlants" id="PAC:32902965.CDS.1"/>
    </source>
</evidence>
<proteinExistence type="predicted"/>
<accession>A0A7I3YVY8</accession>
<dbReference type="Proteomes" id="UP000006727">
    <property type="component" value="Chromosome 22"/>
</dbReference>
<dbReference type="Pfam" id="PF00234">
    <property type="entry name" value="Tryp_alpha_amyl"/>
    <property type="match status" value="1"/>
</dbReference>
<protein>
    <recommendedName>
        <fullName evidence="2">Bifunctional inhibitor/plant lipid transfer protein/seed storage helical domain-containing protein</fullName>
    </recommendedName>
</protein>
<reference evidence="3 4" key="2">
    <citation type="journal article" date="2018" name="Plant J.">
        <title>The Physcomitrella patens chromosome-scale assembly reveals moss genome structure and evolution.</title>
        <authorList>
            <person name="Lang D."/>
            <person name="Ullrich K.K."/>
            <person name="Murat F."/>
            <person name="Fuchs J."/>
            <person name="Jenkins J."/>
            <person name="Haas F.B."/>
            <person name="Piednoel M."/>
            <person name="Gundlach H."/>
            <person name="Van Bel M."/>
            <person name="Meyberg R."/>
            <person name="Vives C."/>
            <person name="Morata J."/>
            <person name="Symeonidi A."/>
            <person name="Hiss M."/>
            <person name="Muchero W."/>
            <person name="Kamisugi Y."/>
            <person name="Saleh O."/>
            <person name="Blanc G."/>
            <person name="Decker E.L."/>
            <person name="van Gessel N."/>
            <person name="Grimwood J."/>
            <person name="Hayes R.D."/>
            <person name="Graham S.W."/>
            <person name="Gunter L.E."/>
            <person name="McDaniel S.F."/>
            <person name="Hoernstein S.N.W."/>
            <person name="Larsson A."/>
            <person name="Li F.W."/>
            <person name="Perroud P.F."/>
            <person name="Phillips J."/>
            <person name="Ranjan P."/>
            <person name="Rokshar D.S."/>
            <person name="Rothfels C.J."/>
            <person name="Schneider L."/>
            <person name="Shu S."/>
            <person name="Stevenson D.W."/>
            <person name="Thummler F."/>
            <person name="Tillich M."/>
            <person name="Villarreal Aguilar J.C."/>
            <person name="Widiez T."/>
            <person name="Wong G.K."/>
            <person name="Wymore A."/>
            <person name="Zhang Y."/>
            <person name="Zimmer A.D."/>
            <person name="Quatrano R.S."/>
            <person name="Mayer K.F.X."/>
            <person name="Goodstein D."/>
            <person name="Casacuberta J.M."/>
            <person name="Vandepoele K."/>
            <person name="Reski R."/>
            <person name="Cuming A.C."/>
            <person name="Tuskan G.A."/>
            <person name="Maumus F."/>
            <person name="Salse J."/>
            <person name="Schmutz J."/>
            <person name="Rensing S.A."/>
        </authorList>
    </citation>
    <scope>NUCLEOTIDE SEQUENCE [LARGE SCALE GENOMIC DNA]</scope>
    <source>
        <strain evidence="3 4">cv. Gransden 2004</strain>
    </source>
</reference>
<dbReference type="Gramene" id="Pp3c22_13039V3.2">
    <property type="protein sequence ID" value="PAC:32902965.CDS.1"/>
    <property type="gene ID" value="Pp3c22_13039"/>
</dbReference>
<name>A0A7I3YVY8_PHYPA</name>
<dbReference type="SMART" id="SM00499">
    <property type="entry name" value="AAI"/>
    <property type="match status" value="1"/>
</dbReference>
<feature type="domain" description="Bifunctional inhibitor/plant lipid transfer protein/seed storage helical" evidence="2">
    <location>
        <begin position="39"/>
        <end position="102"/>
    </location>
</feature>
<dbReference type="FunCoup" id="A0A7I3YVY8">
    <property type="interactions" value="203"/>
</dbReference>
<dbReference type="InParanoid" id="A0A7I3YVY8"/>
<gene>
    <name evidence="3" type="primary">LOC112274952</name>
</gene>
<evidence type="ECO:0000259" key="2">
    <source>
        <dbReference type="SMART" id="SM00499"/>
    </source>
</evidence>
<dbReference type="Gene3D" id="1.10.110.10">
    <property type="entry name" value="Plant lipid-transfer and hydrophobic proteins"/>
    <property type="match status" value="1"/>
</dbReference>
<dbReference type="EMBL" id="ABEU02000022">
    <property type="status" value="NOT_ANNOTATED_CDS"/>
    <property type="molecule type" value="Genomic_DNA"/>
</dbReference>
<dbReference type="InterPro" id="IPR016140">
    <property type="entry name" value="Bifunc_inhib/LTP/seed_store"/>
</dbReference>
<sequence length="131" mass="13960">MTRSSMQLRLLAALMMLVGLSVVVTQTQAQCPTSGLAACEPAARSDVQPTDTCCTELQAYLDTNTPEACLCEAAAALIGEDVQYAILIPEKCNLVYKADITCNGTSLTPHLGPQPVFFLITLIILVTDRAV</sequence>
<dbReference type="SUPFAM" id="SSF47699">
    <property type="entry name" value="Bifunctional inhibitor/lipid-transfer protein/seed storage 2S albumin"/>
    <property type="match status" value="1"/>
</dbReference>
<reference evidence="3" key="3">
    <citation type="submission" date="2020-12" db="UniProtKB">
        <authorList>
            <consortium name="EnsemblPlants"/>
        </authorList>
    </citation>
    <scope>IDENTIFICATION</scope>
</reference>